<name>A0A0D0E478_9AGAM</name>
<protein>
    <recommendedName>
        <fullName evidence="4">Secreted protein</fullName>
    </recommendedName>
</protein>
<gene>
    <name evidence="2" type="ORF">PAXRUDRAFT_775137</name>
</gene>
<reference evidence="2 3" key="1">
    <citation type="submission" date="2014-04" db="EMBL/GenBank/DDBJ databases">
        <authorList>
            <consortium name="DOE Joint Genome Institute"/>
            <person name="Kuo A."/>
            <person name="Kohler A."/>
            <person name="Jargeat P."/>
            <person name="Nagy L.G."/>
            <person name="Floudas D."/>
            <person name="Copeland A."/>
            <person name="Barry K.W."/>
            <person name="Cichocki N."/>
            <person name="Veneault-Fourrey C."/>
            <person name="LaButti K."/>
            <person name="Lindquist E.A."/>
            <person name="Lipzen A."/>
            <person name="Lundell T."/>
            <person name="Morin E."/>
            <person name="Murat C."/>
            <person name="Sun H."/>
            <person name="Tunlid A."/>
            <person name="Henrissat B."/>
            <person name="Grigoriev I.V."/>
            <person name="Hibbett D.S."/>
            <person name="Martin F."/>
            <person name="Nordberg H.P."/>
            <person name="Cantor M.N."/>
            <person name="Hua S.X."/>
        </authorList>
    </citation>
    <scope>NUCLEOTIDE SEQUENCE [LARGE SCALE GENOMIC DNA]</scope>
    <source>
        <strain evidence="2 3">Ve08.2h10</strain>
    </source>
</reference>
<accession>A0A0D0E478</accession>
<organism evidence="2 3">
    <name type="scientific">Paxillus rubicundulus Ve08.2h10</name>
    <dbReference type="NCBI Taxonomy" id="930991"/>
    <lineage>
        <taxon>Eukaryota</taxon>
        <taxon>Fungi</taxon>
        <taxon>Dikarya</taxon>
        <taxon>Basidiomycota</taxon>
        <taxon>Agaricomycotina</taxon>
        <taxon>Agaricomycetes</taxon>
        <taxon>Agaricomycetidae</taxon>
        <taxon>Boletales</taxon>
        <taxon>Paxilineae</taxon>
        <taxon>Paxillaceae</taxon>
        <taxon>Paxillus</taxon>
    </lineage>
</organism>
<dbReference type="AlphaFoldDB" id="A0A0D0E478"/>
<feature type="signal peptide" evidence="1">
    <location>
        <begin position="1"/>
        <end position="30"/>
    </location>
</feature>
<feature type="chain" id="PRO_5002209319" description="Secreted protein" evidence="1">
    <location>
        <begin position="31"/>
        <end position="126"/>
    </location>
</feature>
<sequence>MMLFGSQHHRFTVLVMASLLRLWAGNYLEAHRVDNDHPRSGALPFFWHRPRIISSCTYLSLPWTSFGVCFAAEVREKGCFYLLVPHHVHFWEMSSPLTPKSSGRHTAWKAKYGKCSVRYYLYMFGF</sequence>
<dbReference type="HOGENOM" id="CLU_1982273_0_0_1"/>
<dbReference type="EMBL" id="KN825014">
    <property type="protein sequence ID" value="KIK95914.1"/>
    <property type="molecule type" value="Genomic_DNA"/>
</dbReference>
<keyword evidence="3" id="KW-1185">Reference proteome</keyword>
<evidence type="ECO:0008006" key="4">
    <source>
        <dbReference type="Google" id="ProtNLM"/>
    </source>
</evidence>
<proteinExistence type="predicted"/>
<evidence type="ECO:0000313" key="2">
    <source>
        <dbReference type="EMBL" id="KIK95914.1"/>
    </source>
</evidence>
<keyword evidence="1" id="KW-0732">Signal</keyword>
<dbReference type="Proteomes" id="UP000054538">
    <property type="component" value="Unassembled WGS sequence"/>
</dbReference>
<evidence type="ECO:0000313" key="3">
    <source>
        <dbReference type="Proteomes" id="UP000054538"/>
    </source>
</evidence>
<evidence type="ECO:0000256" key="1">
    <source>
        <dbReference type="SAM" id="SignalP"/>
    </source>
</evidence>
<dbReference type="InParanoid" id="A0A0D0E478"/>
<reference evidence="3" key="2">
    <citation type="submission" date="2015-01" db="EMBL/GenBank/DDBJ databases">
        <title>Evolutionary Origins and Diversification of the Mycorrhizal Mutualists.</title>
        <authorList>
            <consortium name="DOE Joint Genome Institute"/>
            <consortium name="Mycorrhizal Genomics Consortium"/>
            <person name="Kohler A."/>
            <person name="Kuo A."/>
            <person name="Nagy L.G."/>
            <person name="Floudas D."/>
            <person name="Copeland A."/>
            <person name="Barry K.W."/>
            <person name="Cichocki N."/>
            <person name="Veneault-Fourrey C."/>
            <person name="LaButti K."/>
            <person name="Lindquist E.A."/>
            <person name="Lipzen A."/>
            <person name="Lundell T."/>
            <person name="Morin E."/>
            <person name="Murat C."/>
            <person name="Riley R."/>
            <person name="Ohm R."/>
            <person name="Sun H."/>
            <person name="Tunlid A."/>
            <person name="Henrissat B."/>
            <person name="Grigoriev I.V."/>
            <person name="Hibbett D.S."/>
            <person name="Martin F."/>
        </authorList>
    </citation>
    <scope>NUCLEOTIDE SEQUENCE [LARGE SCALE GENOMIC DNA]</scope>
    <source>
        <strain evidence="3">Ve08.2h10</strain>
    </source>
</reference>